<dbReference type="EMBL" id="QNUK01000339">
    <property type="protein sequence ID" value="KAF5895133.1"/>
    <property type="molecule type" value="Genomic_DNA"/>
</dbReference>
<protein>
    <submittedName>
        <fullName evidence="1">Uncharacterized protein</fullName>
    </submittedName>
</protein>
<gene>
    <name evidence="1" type="ORF">DAT39_015154</name>
</gene>
<accession>A0A8J4TVJ9</accession>
<dbReference type="Proteomes" id="UP000727407">
    <property type="component" value="Unassembled WGS sequence"/>
</dbReference>
<dbReference type="AlphaFoldDB" id="A0A8J4TVJ9"/>
<evidence type="ECO:0000313" key="1">
    <source>
        <dbReference type="EMBL" id="KAF5895133.1"/>
    </source>
</evidence>
<proteinExistence type="predicted"/>
<evidence type="ECO:0000313" key="2">
    <source>
        <dbReference type="Proteomes" id="UP000727407"/>
    </source>
</evidence>
<name>A0A8J4TVJ9_CLAMG</name>
<organism evidence="1 2">
    <name type="scientific">Clarias magur</name>
    <name type="common">Asian catfish</name>
    <name type="synonym">Macropteronotus magur</name>
    <dbReference type="NCBI Taxonomy" id="1594786"/>
    <lineage>
        <taxon>Eukaryota</taxon>
        <taxon>Metazoa</taxon>
        <taxon>Chordata</taxon>
        <taxon>Craniata</taxon>
        <taxon>Vertebrata</taxon>
        <taxon>Euteleostomi</taxon>
        <taxon>Actinopterygii</taxon>
        <taxon>Neopterygii</taxon>
        <taxon>Teleostei</taxon>
        <taxon>Ostariophysi</taxon>
        <taxon>Siluriformes</taxon>
        <taxon>Clariidae</taxon>
        <taxon>Clarias</taxon>
    </lineage>
</organism>
<comment type="caution">
    <text evidence="1">The sequence shown here is derived from an EMBL/GenBank/DDBJ whole genome shotgun (WGS) entry which is preliminary data.</text>
</comment>
<reference evidence="1" key="1">
    <citation type="submission" date="2020-07" db="EMBL/GenBank/DDBJ databases">
        <title>Clarias magur genome sequencing, assembly and annotation.</title>
        <authorList>
            <person name="Kushwaha B."/>
            <person name="Kumar R."/>
            <person name="Das P."/>
            <person name="Joshi C.G."/>
            <person name="Kumar D."/>
            <person name="Nagpure N.S."/>
            <person name="Pandey M."/>
            <person name="Agarwal S."/>
            <person name="Srivastava S."/>
            <person name="Singh M."/>
            <person name="Sahoo L."/>
            <person name="Jayasankar P."/>
            <person name="Meher P.K."/>
            <person name="Koringa P.G."/>
            <person name="Iquebal M.A."/>
            <person name="Das S.P."/>
            <person name="Bit A."/>
            <person name="Patnaik S."/>
            <person name="Patel N."/>
            <person name="Shah T.M."/>
            <person name="Hinsu A."/>
            <person name="Jena J.K."/>
        </authorList>
    </citation>
    <scope>NUCLEOTIDE SEQUENCE</scope>
    <source>
        <strain evidence="1">CIFAMagur01</strain>
        <tissue evidence="1">Testis</tissue>
    </source>
</reference>
<keyword evidence="2" id="KW-1185">Reference proteome</keyword>
<sequence length="129" mass="14696">MKKALSSYFYDSDSGRRRNRIADVPALIFHDLFISMCPLGRIRGHLHGPLSQTWHQLLRNARVQISPACHLPLHFPKLHLPKRHTLRRPPDVSGCLSAGRERHHAEVVALHEGYLQKYNEIMSAAAVHA</sequence>